<keyword evidence="4 13" id="KW-0560">Oxidoreductase</keyword>
<feature type="binding site" evidence="13">
    <location>
        <position position="12"/>
    </location>
    <ligand>
        <name>NADPH</name>
        <dbReference type="ChEBI" id="CHEBI:57783"/>
    </ligand>
</feature>
<accession>A0A2P7Q132</accession>
<comment type="subcellular location">
    <subcellularLocation>
        <location evidence="13">Cytoplasm</location>
    </subcellularLocation>
</comment>
<dbReference type="GO" id="GO:0008654">
    <property type="term" value="P:phospholipid biosynthetic process"/>
    <property type="evidence" value="ECO:0007669"/>
    <property type="project" value="UniProtKB-KW"/>
</dbReference>
<feature type="binding site" evidence="13">
    <location>
        <position position="277"/>
    </location>
    <ligand>
        <name>NADPH</name>
        <dbReference type="ChEBI" id="CHEBI:57783"/>
    </ligand>
</feature>
<evidence type="ECO:0000313" key="21">
    <source>
        <dbReference type="Proteomes" id="UP000241434"/>
    </source>
</evidence>
<dbReference type="GO" id="GO:0005975">
    <property type="term" value="P:carbohydrate metabolic process"/>
    <property type="evidence" value="ECO:0007669"/>
    <property type="project" value="InterPro"/>
</dbReference>
<feature type="binding site" evidence="13">
    <location>
        <position position="253"/>
    </location>
    <ligand>
        <name>NADPH</name>
        <dbReference type="ChEBI" id="CHEBI:57783"/>
    </ligand>
</feature>
<keyword evidence="13" id="KW-0963">Cytoplasm</keyword>
<evidence type="ECO:0000256" key="13">
    <source>
        <dbReference type="HAMAP-Rule" id="MF_00394"/>
    </source>
</evidence>
<evidence type="ECO:0000256" key="6">
    <source>
        <dbReference type="ARBA" id="ARBA00023098"/>
    </source>
</evidence>
<feature type="binding site" evidence="13">
    <location>
        <position position="49"/>
    </location>
    <ligand>
        <name>NADPH</name>
        <dbReference type="ChEBI" id="CHEBI:57783"/>
    </ligand>
</feature>
<comment type="similarity">
    <text evidence="1 13 17">Belongs to the NAD-dependent glycerol-3-phosphate dehydrogenase family.</text>
</comment>
<dbReference type="EC" id="1.1.1.94" evidence="10 13"/>
<feature type="active site" description="Proton acceptor" evidence="13 14">
    <location>
        <position position="189"/>
    </location>
</feature>
<comment type="catalytic activity">
    <reaction evidence="9">
        <text>sn-glycerol 3-phosphate + NADP(+) = dihydroxyacetone phosphate + NADPH + H(+)</text>
        <dbReference type="Rhea" id="RHEA:11096"/>
        <dbReference type="ChEBI" id="CHEBI:15378"/>
        <dbReference type="ChEBI" id="CHEBI:57597"/>
        <dbReference type="ChEBI" id="CHEBI:57642"/>
        <dbReference type="ChEBI" id="CHEBI:57783"/>
        <dbReference type="ChEBI" id="CHEBI:58349"/>
        <dbReference type="EC" id="1.1.1.94"/>
    </reaction>
    <physiologicalReaction direction="right-to-left" evidence="9">
        <dbReference type="Rhea" id="RHEA:11098"/>
    </physiologicalReaction>
</comment>
<gene>
    <name evidence="13 20" type="primary">gpsA</name>
    <name evidence="20" type="ORF">UF10_03325</name>
</gene>
<evidence type="ECO:0000256" key="9">
    <source>
        <dbReference type="ARBA" id="ARBA00052716"/>
    </source>
</evidence>
<evidence type="ECO:0000256" key="7">
    <source>
        <dbReference type="ARBA" id="ARBA00023209"/>
    </source>
</evidence>
<keyword evidence="13" id="KW-0547">Nucleotide-binding</keyword>
<dbReference type="HAMAP" id="MF_00394">
    <property type="entry name" value="NAD_Glyc3P_dehydrog"/>
    <property type="match status" value="1"/>
</dbReference>
<feature type="binding site" evidence="13">
    <location>
        <position position="254"/>
    </location>
    <ligand>
        <name>sn-glycerol 3-phosphate</name>
        <dbReference type="ChEBI" id="CHEBI:57597"/>
    </ligand>
</feature>
<keyword evidence="2 13" id="KW-0444">Lipid biosynthesis</keyword>
<dbReference type="GO" id="GO:0046168">
    <property type="term" value="P:glycerol-3-phosphate catabolic process"/>
    <property type="evidence" value="ECO:0007669"/>
    <property type="project" value="InterPro"/>
</dbReference>
<sequence>MNKVCVLGAGSWATALAKVLNDNANEVILWARRQEQCDEINNSHTNNKYLEGFELDEKLKATTDIAEAIADSKVIVLAVPSQQVRSVCQKIKSLVSSDQIVVNVAKGIENKTGKRISQICLEELPNNKYCMLSGPSHAEEVSRNIPTAVVAASECIYTSQTIQDYFMNKYFRVYTNNDLIGVELGGATKNIIAFGAGILDGLNYGDNSKAALMTRGLTEISKFGVAMGAELSTFSGLSGIGDLIVTCTSMHSRNRRAGILVGKGLSIDETKKEIEMVVEGITATIAVYEMAEKMNIEMPITECIYRVITTDLNPEEGVMELMTRSKKHENESIFKL</sequence>
<reference evidence="20" key="1">
    <citation type="thesis" date="2015" institute="Rutgers" country="The State University of New Jersey, 14 College Farm Rd., New Brunswick, NJ, USA">
        <title>Ammonia toxicity in bacteria and its implications for treatment of and resource recovery from highly nitrogenous organic wastes.</title>
        <authorList>
            <person name="Luther A.K."/>
        </authorList>
    </citation>
    <scope>NUCLEOTIDE SEQUENCE</scope>
    <source>
        <strain evidence="20">RT-10B</strain>
    </source>
</reference>
<dbReference type="Proteomes" id="UP000241434">
    <property type="component" value="Unassembled WGS sequence"/>
</dbReference>
<proteinExistence type="inferred from homology"/>
<evidence type="ECO:0000259" key="18">
    <source>
        <dbReference type="Pfam" id="PF01210"/>
    </source>
</evidence>
<feature type="binding site" evidence="13">
    <location>
        <position position="279"/>
    </location>
    <ligand>
        <name>NADPH</name>
        <dbReference type="ChEBI" id="CHEBI:57783"/>
    </ligand>
</feature>
<dbReference type="UniPathway" id="UPA00940"/>
<feature type="binding site" evidence="13">
    <location>
        <position position="138"/>
    </location>
    <ligand>
        <name>NADPH</name>
        <dbReference type="ChEBI" id="CHEBI:57783"/>
    </ligand>
</feature>
<dbReference type="GO" id="GO:0005829">
    <property type="term" value="C:cytosol"/>
    <property type="evidence" value="ECO:0007669"/>
    <property type="project" value="TreeGrafter"/>
</dbReference>
<organism evidence="20 21">
    <name type="scientific">Peptostreptococcus russellii</name>
    <dbReference type="NCBI Taxonomy" id="215200"/>
    <lineage>
        <taxon>Bacteria</taxon>
        <taxon>Bacillati</taxon>
        <taxon>Bacillota</taxon>
        <taxon>Clostridia</taxon>
        <taxon>Peptostreptococcales</taxon>
        <taxon>Peptostreptococcaceae</taxon>
        <taxon>Peptostreptococcus</taxon>
    </lineage>
</organism>
<evidence type="ECO:0000256" key="5">
    <source>
        <dbReference type="ARBA" id="ARBA00023027"/>
    </source>
</evidence>
<dbReference type="InterPro" id="IPR008927">
    <property type="entry name" value="6-PGluconate_DH-like_C_sf"/>
</dbReference>
<dbReference type="SUPFAM" id="SSF51735">
    <property type="entry name" value="NAD(P)-binding Rossmann-fold domains"/>
    <property type="match status" value="1"/>
</dbReference>
<evidence type="ECO:0000256" key="15">
    <source>
        <dbReference type="PIRSR" id="PIRSR000114-2"/>
    </source>
</evidence>
<dbReference type="NCBIfam" id="NF000941">
    <property type="entry name" value="PRK00094.1-3"/>
    <property type="match status" value="1"/>
</dbReference>
<evidence type="ECO:0000256" key="14">
    <source>
        <dbReference type="PIRSR" id="PIRSR000114-1"/>
    </source>
</evidence>
<feature type="binding site" evidence="13">
    <location>
        <position position="242"/>
    </location>
    <ligand>
        <name>sn-glycerol 3-phosphate</name>
        <dbReference type="ChEBI" id="CHEBI:57597"/>
    </ligand>
</feature>
<dbReference type="EMBL" id="JYGE01000003">
    <property type="protein sequence ID" value="PSJ31675.1"/>
    <property type="molecule type" value="Genomic_DNA"/>
</dbReference>
<evidence type="ECO:0000256" key="17">
    <source>
        <dbReference type="RuleBase" id="RU000437"/>
    </source>
</evidence>
<dbReference type="GO" id="GO:0141153">
    <property type="term" value="F:glycerol-3-phosphate dehydrogenase (NADP+) activity"/>
    <property type="evidence" value="ECO:0007669"/>
    <property type="project" value="RHEA"/>
</dbReference>
<feature type="binding site" evidence="13">
    <location>
        <position position="106"/>
    </location>
    <ligand>
        <name>NADPH</name>
        <dbReference type="ChEBI" id="CHEBI:57783"/>
    </ligand>
</feature>
<dbReference type="PRINTS" id="PR00077">
    <property type="entry name" value="GPDHDRGNASE"/>
</dbReference>
<feature type="binding site" evidence="15">
    <location>
        <position position="106"/>
    </location>
    <ligand>
        <name>substrate</name>
    </ligand>
</feature>
<protein>
    <recommendedName>
        <fullName evidence="11 13">Glycerol-3-phosphate dehydrogenase [NAD(P)+]</fullName>
        <ecNumber evidence="10 13">1.1.1.94</ecNumber>
    </recommendedName>
    <alternativeName>
        <fullName evidence="13">NAD(P)(+)-dependent glycerol-3-phosphate dehydrogenase</fullName>
    </alternativeName>
    <alternativeName>
        <fullName evidence="12 13">NAD(P)H-dependent dihydroxyacetone-phosphate reductase</fullName>
    </alternativeName>
</protein>
<evidence type="ECO:0000256" key="12">
    <source>
        <dbReference type="ARBA" id="ARBA00080511"/>
    </source>
</evidence>
<feature type="binding site" evidence="16">
    <location>
        <position position="138"/>
    </location>
    <ligand>
        <name>NAD(+)</name>
        <dbReference type="ChEBI" id="CHEBI:57540"/>
    </ligand>
</feature>
<dbReference type="SUPFAM" id="SSF48179">
    <property type="entry name" value="6-phosphogluconate dehydrogenase C-terminal domain-like"/>
    <property type="match status" value="1"/>
</dbReference>
<evidence type="ECO:0000256" key="4">
    <source>
        <dbReference type="ARBA" id="ARBA00023002"/>
    </source>
</evidence>
<dbReference type="Gene3D" id="3.40.50.720">
    <property type="entry name" value="NAD(P)-binding Rossmann-like Domain"/>
    <property type="match status" value="1"/>
</dbReference>
<comment type="caution">
    <text evidence="20">The sequence shown here is derived from an EMBL/GenBank/DDBJ whole genome shotgun (WGS) entry which is preliminary data.</text>
</comment>
<dbReference type="Pfam" id="PF07479">
    <property type="entry name" value="NAD_Gly3P_dh_C"/>
    <property type="match status" value="1"/>
</dbReference>
<dbReference type="FunFam" id="3.40.50.720:FF:000019">
    <property type="entry name" value="Glycerol-3-phosphate dehydrogenase [NAD(P)+]"/>
    <property type="match status" value="1"/>
</dbReference>
<keyword evidence="5 13" id="KW-0520">NAD</keyword>
<keyword evidence="7 13" id="KW-0594">Phospholipid biosynthesis</keyword>
<keyword evidence="21" id="KW-1185">Reference proteome</keyword>
<feature type="binding site" evidence="13">
    <location>
        <position position="253"/>
    </location>
    <ligand>
        <name>sn-glycerol 3-phosphate</name>
        <dbReference type="ChEBI" id="CHEBI:57597"/>
    </ligand>
</feature>
<dbReference type="Pfam" id="PF01210">
    <property type="entry name" value="NAD_Gly3P_dh_N"/>
    <property type="match status" value="1"/>
</dbReference>
<comment type="function">
    <text evidence="13">Catalyzes the reduction of the glycolytic intermediate dihydroxyacetone phosphate (DHAP) to sn-glycerol 3-phosphate (G3P), the key precursor for phospholipid synthesis.</text>
</comment>
<feature type="binding site" evidence="13">
    <location>
        <position position="11"/>
    </location>
    <ligand>
        <name>NADPH</name>
        <dbReference type="ChEBI" id="CHEBI:57783"/>
    </ligand>
</feature>
<dbReference type="RefSeq" id="WP_106776412.1">
    <property type="nucleotide sequence ID" value="NZ_JYGE01000003.1"/>
</dbReference>
<evidence type="ECO:0000259" key="19">
    <source>
        <dbReference type="Pfam" id="PF07479"/>
    </source>
</evidence>
<dbReference type="Gene3D" id="1.10.1040.10">
    <property type="entry name" value="N-(1-d-carboxylethyl)-l-norvaline Dehydrogenase, domain 2"/>
    <property type="match status" value="1"/>
</dbReference>
<dbReference type="PROSITE" id="PS00957">
    <property type="entry name" value="NAD_G3PDH"/>
    <property type="match status" value="1"/>
</dbReference>
<dbReference type="PANTHER" id="PTHR11728:SF1">
    <property type="entry name" value="GLYCEROL-3-PHOSPHATE DEHYDROGENASE [NAD(+)] 2, CHLOROPLASTIC"/>
    <property type="match status" value="1"/>
</dbReference>
<evidence type="ECO:0000256" key="16">
    <source>
        <dbReference type="PIRSR" id="PIRSR000114-3"/>
    </source>
</evidence>
<keyword evidence="3 13" id="KW-0521">NADP</keyword>
<feature type="binding site" evidence="13">
    <location>
        <position position="189"/>
    </location>
    <ligand>
        <name>sn-glycerol 3-phosphate</name>
        <dbReference type="ChEBI" id="CHEBI:57597"/>
    </ligand>
</feature>
<keyword evidence="8 13" id="KW-1208">Phospholipid metabolism</keyword>
<evidence type="ECO:0000313" key="20">
    <source>
        <dbReference type="EMBL" id="PSJ31675.1"/>
    </source>
</evidence>
<feature type="binding site" evidence="15">
    <location>
        <begin position="253"/>
        <end position="254"/>
    </location>
    <ligand>
        <name>substrate</name>
    </ligand>
</feature>
<evidence type="ECO:0000256" key="11">
    <source>
        <dbReference type="ARBA" id="ARBA00069372"/>
    </source>
</evidence>
<evidence type="ECO:0000256" key="1">
    <source>
        <dbReference type="ARBA" id="ARBA00011009"/>
    </source>
</evidence>
<dbReference type="AlphaFoldDB" id="A0A2P7Q132"/>
<dbReference type="NCBIfam" id="NF000942">
    <property type="entry name" value="PRK00094.1-4"/>
    <property type="match status" value="1"/>
</dbReference>
<dbReference type="InterPro" id="IPR006109">
    <property type="entry name" value="G3P_DH_NAD-dep_C"/>
</dbReference>
<dbReference type="NCBIfam" id="NF000940">
    <property type="entry name" value="PRK00094.1-2"/>
    <property type="match status" value="1"/>
</dbReference>
<dbReference type="PIRSF" id="PIRSF000114">
    <property type="entry name" value="Glycerol-3-P_dh"/>
    <property type="match status" value="1"/>
</dbReference>
<feature type="binding site" evidence="13">
    <location>
        <position position="134"/>
    </location>
    <ligand>
        <name>sn-glycerol 3-phosphate</name>
        <dbReference type="ChEBI" id="CHEBI:57597"/>
    </ligand>
</feature>
<evidence type="ECO:0000256" key="2">
    <source>
        <dbReference type="ARBA" id="ARBA00022516"/>
    </source>
</evidence>
<feature type="domain" description="Glycerol-3-phosphate dehydrogenase NAD-dependent C-terminal" evidence="19">
    <location>
        <begin position="178"/>
        <end position="317"/>
    </location>
</feature>
<feature type="binding site" evidence="13">
    <location>
        <position position="32"/>
    </location>
    <ligand>
        <name>NADPH</name>
        <dbReference type="ChEBI" id="CHEBI:57783"/>
    </ligand>
</feature>
<feature type="binding site" evidence="13">
    <location>
        <position position="33"/>
    </location>
    <ligand>
        <name>NADPH</name>
        <dbReference type="ChEBI" id="CHEBI:57783"/>
    </ligand>
</feature>
<keyword evidence="6 13" id="KW-0443">Lipid metabolism</keyword>
<evidence type="ECO:0000256" key="10">
    <source>
        <dbReference type="ARBA" id="ARBA00066687"/>
    </source>
</evidence>
<dbReference type="PANTHER" id="PTHR11728">
    <property type="entry name" value="GLYCEROL-3-PHOSPHATE DEHYDROGENASE"/>
    <property type="match status" value="1"/>
</dbReference>
<name>A0A2P7Q132_9FIRM</name>
<dbReference type="OrthoDB" id="9812273at2"/>
<dbReference type="GO" id="GO:0051287">
    <property type="term" value="F:NAD binding"/>
    <property type="evidence" value="ECO:0007669"/>
    <property type="project" value="InterPro"/>
</dbReference>
<dbReference type="InterPro" id="IPR011128">
    <property type="entry name" value="G3P_DH_NAD-dep_N"/>
</dbReference>
<dbReference type="InterPro" id="IPR013328">
    <property type="entry name" value="6PGD_dom2"/>
</dbReference>
<dbReference type="FunFam" id="1.10.1040.10:FF:000001">
    <property type="entry name" value="Glycerol-3-phosphate dehydrogenase [NAD(P)+]"/>
    <property type="match status" value="1"/>
</dbReference>
<evidence type="ECO:0000256" key="8">
    <source>
        <dbReference type="ARBA" id="ARBA00023264"/>
    </source>
</evidence>
<dbReference type="InterPro" id="IPR036291">
    <property type="entry name" value="NAD(P)-bd_dom_sf"/>
</dbReference>
<feature type="binding site" evidence="13">
    <location>
        <position position="252"/>
    </location>
    <ligand>
        <name>sn-glycerol 3-phosphate</name>
        <dbReference type="ChEBI" id="CHEBI:57597"/>
    </ligand>
</feature>
<dbReference type="GO" id="GO:0141152">
    <property type="term" value="F:glycerol-3-phosphate dehydrogenase (NAD+) activity"/>
    <property type="evidence" value="ECO:0007669"/>
    <property type="project" value="RHEA"/>
</dbReference>
<feature type="binding site" evidence="13">
    <location>
        <position position="136"/>
    </location>
    <ligand>
        <name>sn-glycerol 3-phosphate</name>
        <dbReference type="ChEBI" id="CHEBI:57597"/>
    </ligand>
</feature>
<dbReference type="GO" id="GO:0046167">
    <property type="term" value="P:glycerol-3-phosphate biosynthetic process"/>
    <property type="evidence" value="ECO:0007669"/>
    <property type="project" value="UniProtKB-UniRule"/>
</dbReference>
<feature type="binding site" evidence="13">
    <location>
        <position position="106"/>
    </location>
    <ligand>
        <name>sn-glycerol 3-phosphate</name>
        <dbReference type="ChEBI" id="CHEBI:57597"/>
    </ligand>
</feature>
<feature type="domain" description="Glycerol-3-phosphate dehydrogenase NAD-dependent N-terminal" evidence="18">
    <location>
        <begin position="3"/>
        <end position="154"/>
    </location>
</feature>
<dbReference type="InterPro" id="IPR006168">
    <property type="entry name" value="G3P_DH_NAD-dep"/>
</dbReference>
<comment type="pathway">
    <text evidence="13">Membrane lipid metabolism; glycerophospholipid metabolism.</text>
</comment>
<evidence type="ECO:0000256" key="3">
    <source>
        <dbReference type="ARBA" id="ARBA00022857"/>
    </source>
</evidence>
<comment type="catalytic activity">
    <reaction evidence="13">
        <text>sn-glycerol 3-phosphate + NAD(+) = dihydroxyacetone phosphate + NADH + H(+)</text>
        <dbReference type="Rhea" id="RHEA:11092"/>
        <dbReference type="ChEBI" id="CHEBI:15378"/>
        <dbReference type="ChEBI" id="CHEBI:57540"/>
        <dbReference type="ChEBI" id="CHEBI:57597"/>
        <dbReference type="ChEBI" id="CHEBI:57642"/>
        <dbReference type="ChEBI" id="CHEBI:57945"/>
        <dbReference type="EC" id="1.1.1.94"/>
    </reaction>
</comment>
<feature type="binding site" evidence="16">
    <location>
        <position position="253"/>
    </location>
    <ligand>
        <name>NAD(+)</name>
        <dbReference type="ChEBI" id="CHEBI:57540"/>
    </ligand>
</feature>
<dbReference type="GO" id="GO:0006650">
    <property type="term" value="P:glycerophospholipid metabolic process"/>
    <property type="evidence" value="ECO:0007669"/>
    <property type="project" value="UniProtKB-UniRule"/>
</dbReference>